<feature type="domain" description="O-methyltransferase dimerisation" evidence="1">
    <location>
        <begin position="12"/>
        <end position="80"/>
    </location>
</feature>
<name>A0ABN8W748_9BACT</name>
<evidence type="ECO:0000313" key="2">
    <source>
        <dbReference type="EMBL" id="CAI2719471.1"/>
    </source>
</evidence>
<dbReference type="InterPro" id="IPR036390">
    <property type="entry name" value="WH_DNA-bd_sf"/>
</dbReference>
<gene>
    <name evidence="2" type="ORF">NSPWAT_2615</name>
</gene>
<dbReference type="InterPro" id="IPR012967">
    <property type="entry name" value="COMT_dimerisation"/>
</dbReference>
<reference evidence="2 3" key="1">
    <citation type="submission" date="2022-09" db="EMBL/GenBank/DDBJ databases">
        <authorList>
            <person name="Kop L."/>
        </authorList>
    </citation>
    <scope>NUCLEOTIDE SEQUENCE [LARGE SCALE GENOMIC DNA]</scope>
    <source>
        <strain evidence="2 3">347</strain>
    </source>
</reference>
<dbReference type="InterPro" id="IPR036388">
    <property type="entry name" value="WH-like_DNA-bd_sf"/>
</dbReference>
<keyword evidence="3" id="KW-1185">Reference proteome</keyword>
<dbReference type="Proteomes" id="UP001157733">
    <property type="component" value="Chromosome"/>
</dbReference>
<evidence type="ECO:0000259" key="1">
    <source>
        <dbReference type="Pfam" id="PF08100"/>
    </source>
</evidence>
<dbReference type="Gene3D" id="1.10.10.10">
    <property type="entry name" value="Winged helix-like DNA-binding domain superfamily/Winged helix DNA-binding domain"/>
    <property type="match status" value="1"/>
</dbReference>
<dbReference type="SUPFAM" id="SSF46785">
    <property type="entry name" value="Winged helix' DNA-binding domain"/>
    <property type="match status" value="1"/>
</dbReference>
<dbReference type="Pfam" id="PF08100">
    <property type="entry name" value="Dimerisation"/>
    <property type="match status" value="1"/>
</dbReference>
<proteinExistence type="predicted"/>
<dbReference type="EMBL" id="OX336137">
    <property type="protein sequence ID" value="CAI2719471.1"/>
    <property type="molecule type" value="Genomic_DNA"/>
</dbReference>
<accession>A0ABN8W748</accession>
<evidence type="ECO:0000313" key="3">
    <source>
        <dbReference type="Proteomes" id="UP001157733"/>
    </source>
</evidence>
<protein>
    <recommendedName>
        <fullName evidence="1">O-methyltransferase dimerisation domain-containing protein</fullName>
    </recommendedName>
</protein>
<sequence length="102" mass="10915">MTDPVRPDKIMQMGLGFWGSKVLLSAVELGVFTLIGKDSYPLETLSEKTGLHSRSAHDFFDTLVALGLLGKTNGCYSTGPVRCTSVGFWRWPTAACTGSGAT</sequence>
<organism evidence="2 3">
    <name type="scientific">Nitrospina watsonii</name>
    <dbReference type="NCBI Taxonomy" id="1323948"/>
    <lineage>
        <taxon>Bacteria</taxon>
        <taxon>Pseudomonadati</taxon>
        <taxon>Nitrospinota/Tectimicrobiota group</taxon>
        <taxon>Nitrospinota</taxon>
        <taxon>Nitrospinia</taxon>
        <taxon>Nitrospinales</taxon>
        <taxon>Nitrospinaceae</taxon>
        <taxon>Nitrospina</taxon>
    </lineage>
</organism>